<comment type="function">
    <text evidence="5">Involved in regulation of DNA replication.</text>
</comment>
<sequence>MMTNSIIDYFLADFEKISNKNKNLIVDGRYFEEDFIPYEIKFRDKEKEIILSNINLFLNRNTGSNLFLYGTTGTGKTLIARYLNKGISFYSAKNKLKVKVAYINCKQILSDDVDYYIFKRIYEELANINIKSGFRKNDIYENIYKFIINNDYKLIIILDEVDTIFRKSENTEILYLLLRNYDINFLNRIRLILISNSPSFISQLDQRVKSSFSSIIQVKFSPYNYYELREILKDRAIKALKPGSISEEDINYISAKVSKEFSGDARIAINVLRLSATIAYNKNKEKIDREDIDEAFSSVDLNILESIISTLNKTQKLILLALIKEQIKSEDFVTFNNLYEEYVNLSNNFGISILDKTVVYKNLKKIESIFGELIESKIISNGKRGVNKVLKIISDVDNLKKIYEKIKKDI</sequence>
<dbReference type="Gene3D" id="3.40.50.300">
    <property type="entry name" value="P-loop containing nucleotide triphosphate hydrolases"/>
    <property type="match status" value="1"/>
</dbReference>
<reference evidence="7" key="3">
    <citation type="submission" date="2017-05" db="EMBL/GenBank/DDBJ databases">
        <authorList>
            <person name="Munson-Mcgee J.H."/>
        </authorList>
    </citation>
    <scope>NUCLEOTIDE SEQUENCE</scope>
    <source>
        <strain evidence="7">SCGC AB-777_F03</strain>
    </source>
</reference>
<dbReference type="Pfam" id="PF22703">
    <property type="entry name" value="Cdc6_lid"/>
    <property type="match status" value="1"/>
</dbReference>
<dbReference type="InterPro" id="IPR027417">
    <property type="entry name" value="P-loop_NTPase"/>
</dbReference>
<dbReference type="GO" id="GO:0005524">
    <property type="term" value="F:ATP binding"/>
    <property type="evidence" value="ECO:0007669"/>
    <property type="project" value="UniProtKB-UniRule"/>
</dbReference>
<dbReference type="NCBIfam" id="TIGR02928">
    <property type="entry name" value="orc1/cdc6 family replication initiation protein"/>
    <property type="match status" value="1"/>
</dbReference>
<dbReference type="Proteomes" id="UP000245509">
    <property type="component" value="Unassembled WGS sequence"/>
</dbReference>
<name>A0A2T9WLB5_NANST</name>
<dbReference type="InterPro" id="IPR055237">
    <property type="entry name" value="Cdc6_lid"/>
</dbReference>
<dbReference type="EMBL" id="QEFP01000006">
    <property type="protein sequence ID" value="PVU68618.1"/>
    <property type="molecule type" value="Genomic_DNA"/>
</dbReference>
<feature type="binding site" evidence="5">
    <location>
        <position position="223"/>
    </location>
    <ligand>
        <name>ATP</name>
        <dbReference type="ChEBI" id="CHEBI:30616"/>
    </ligand>
</feature>
<dbReference type="Pfam" id="PF09079">
    <property type="entry name" value="WHD_Cdc6"/>
    <property type="match status" value="1"/>
</dbReference>
<dbReference type="EMBL" id="QEFP02000016">
    <property type="protein sequence ID" value="MCC5447248.1"/>
    <property type="molecule type" value="Genomic_DNA"/>
</dbReference>
<dbReference type="PANTHER" id="PTHR10763">
    <property type="entry name" value="CELL DIVISION CONTROL PROTEIN 6-RELATED"/>
    <property type="match status" value="1"/>
</dbReference>
<accession>A0A2T9WLB5</accession>
<dbReference type="HAMAP" id="MF_01407">
    <property type="entry name" value="ORC1_type_DNA_replic_protein"/>
    <property type="match status" value="1"/>
</dbReference>
<reference evidence="7" key="4">
    <citation type="submission" date="2021-11" db="EMBL/GenBank/DDBJ databases">
        <authorList>
            <person name="Munson-Mcgee J."/>
            <person name="Field E."/>
            <person name="Bateson M."/>
            <person name="Rooney C."/>
            <person name="Stepanauskas R."/>
            <person name="Young M."/>
        </authorList>
    </citation>
    <scope>NUCLEOTIDE SEQUENCE</scope>
    <source>
        <strain evidence="7">SCGC AB-777_F03</strain>
    </source>
</reference>
<evidence type="ECO:0000313" key="8">
    <source>
        <dbReference type="EMBL" id="PVU68618.1"/>
    </source>
</evidence>
<evidence type="ECO:0000313" key="7">
    <source>
        <dbReference type="EMBL" id="MCC5447248.1"/>
    </source>
</evidence>
<feature type="domain" description="AAA+ ATPase" evidence="6">
    <location>
        <begin position="62"/>
        <end position="222"/>
    </location>
</feature>
<protein>
    <recommendedName>
        <fullName evidence="5">ORC1-type DNA replication protein</fullName>
    </recommendedName>
</protein>
<reference evidence="8" key="2">
    <citation type="submission" date="2017-05" db="EMBL/GenBank/DDBJ databases">
        <authorList>
            <person name="Song R."/>
            <person name="Chenine A.L."/>
            <person name="Ruprecht R.M."/>
        </authorList>
    </citation>
    <scope>NUCLEOTIDE SEQUENCE</scope>
    <source>
        <strain evidence="8">SCGC AB-777_F03</strain>
    </source>
</reference>
<dbReference type="Gene3D" id="1.10.8.60">
    <property type="match status" value="1"/>
</dbReference>
<keyword evidence="4 5" id="KW-0067">ATP-binding</keyword>
<evidence type="ECO:0000256" key="2">
    <source>
        <dbReference type="ARBA" id="ARBA00022705"/>
    </source>
</evidence>
<dbReference type="InterPro" id="IPR003593">
    <property type="entry name" value="AAA+_ATPase"/>
</dbReference>
<evidence type="ECO:0000256" key="5">
    <source>
        <dbReference type="HAMAP-Rule" id="MF_01407"/>
    </source>
</evidence>
<gene>
    <name evidence="7" type="ORF">DDW03_002420</name>
    <name evidence="8" type="ORF">DDW03_01735</name>
</gene>
<keyword evidence="2 5" id="KW-0235">DNA replication</keyword>
<evidence type="ECO:0000256" key="4">
    <source>
        <dbReference type="ARBA" id="ARBA00022840"/>
    </source>
</evidence>
<dbReference type="RefSeq" id="WP_228615471.1">
    <property type="nucleotide sequence ID" value="NZ_QEFP02000016.1"/>
</dbReference>
<feature type="binding site" evidence="5">
    <location>
        <begin position="74"/>
        <end position="78"/>
    </location>
    <ligand>
        <name>ATP</name>
        <dbReference type="ChEBI" id="CHEBI:30616"/>
    </ligand>
</feature>
<evidence type="ECO:0000259" key="6">
    <source>
        <dbReference type="SMART" id="SM00382"/>
    </source>
</evidence>
<dbReference type="GO" id="GO:0006260">
    <property type="term" value="P:DNA replication"/>
    <property type="evidence" value="ECO:0007669"/>
    <property type="project" value="UniProtKB-UniRule"/>
</dbReference>
<dbReference type="InterPro" id="IPR014277">
    <property type="entry name" value="Orc1/Cdc6_arc"/>
</dbReference>
<reference evidence="8" key="1">
    <citation type="journal article" date="2015" name="Appl. Environ. Microbiol.">
        <title>Nanoarchaeota, Their Sulfolobales Host, and Nanoarchaeota Virus Distribution across Yellowstone National Park Hot Springs.</title>
        <authorList>
            <person name="Munson-McGee J.H."/>
            <person name="Field E.K."/>
            <person name="Bateson M."/>
            <person name="Rooney C."/>
            <person name="Stepanauskas R."/>
            <person name="Young M.J."/>
        </authorList>
    </citation>
    <scope>NUCLEOTIDE SEQUENCE [LARGE SCALE GENOMIC DNA]</scope>
    <source>
        <strain evidence="8">SCGC AB-777_F03</strain>
    </source>
</reference>
<dbReference type="InterPro" id="IPR050311">
    <property type="entry name" value="ORC1/CDC6"/>
</dbReference>
<evidence type="ECO:0000256" key="1">
    <source>
        <dbReference type="ARBA" id="ARBA00006184"/>
    </source>
</evidence>
<dbReference type="InterPro" id="IPR015163">
    <property type="entry name" value="Cdc6_C"/>
</dbReference>
<proteinExistence type="inferred from homology"/>
<dbReference type="PANTHER" id="PTHR10763:SF26">
    <property type="entry name" value="CELL DIVISION CONTROL PROTEIN 6 HOMOLOG"/>
    <property type="match status" value="1"/>
</dbReference>
<dbReference type="SUPFAM" id="SSF46785">
    <property type="entry name" value="Winged helix' DNA-binding domain"/>
    <property type="match status" value="1"/>
</dbReference>
<dbReference type="InterPro" id="IPR036388">
    <property type="entry name" value="WH-like_DNA-bd_sf"/>
</dbReference>
<dbReference type="SUPFAM" id="SSF52540">
    <property type="entry name" value="P-loop containing nucleoside triphosphate hydrolases"/>
    <property type="match status" value="1"/>
</dbReference>
<dbReference type="AlphaFoldDB" id="A0A2T9WLB5"/>
<dbReference type="GO" id="GO:0016887">
    <property type="term" value="F:ATP hydrolysis activity"/>
    <property type="evidence" value="ECO:0007669"/>
    <property type="project" value="InterPro"/>
</dbReference>
<dbReference type="Gene3D" id="1.10.10.10">
    <property type="entry name" value="Winged helix-like DNA-binding domain superfamily/Winged helix DNA-binding domain"/>
    <property type="match status" value="1"/>
</dbReference>
<dbReference type="InterPro" id="IPR036390">
    <property type="entry name" value="WH_DNA-bd_sf"/>
</dbReference>
<feature type="binding site" evidence="5">
    <location>
        <position position="235"/>
    </location>
    <ligand>
        <name>ATP</name>
        <dbReference type="ChEBI" id="CHEBI:30616"/>
    </ligand>
</feature>
<dbReference type="InterPro" id="IPR003959">
    <property type="entry name" value="ATPase_AAA_core"/>
</dbReference>
<keyword evidence="3 5" id="KW-0547">Nucleotide-binding</keyword>
<dbReference type="CDD" id="cd00009">
    <property type="entry name" value="AAA"/>
    <property type="match status" value="1"/>
</dbReference>
<organism evidence="8">
    <name type="scientific">Nanobsidianus stetteri</name>
    <dbReference type="NCBI Taxonomy" id="1294122"/>
    <lineage>
        <taxon>Archaea</taxon>
        <taxon>Nanobdellota</taxon>
        <taxon>Candidatus Nanoarchaeia</taxon>
        <taxon>Nanoarchaeales</taxon>
        <taxon>Nanopusillaceae</taxon>
        <taxon>Candidatus Nanobsidianus</taxon>
    </lineage>
</organism>
<dbReference type="Pfam" id="PF00004">
    <property type="entry name" value="AAA"/>
    <property type="match status" value="1"/>
</dbReference>
<comment type="similarity">
    <text evidence="1 5">Belongs to the CDC6/cdc18 family.</text>
</comment>
<dbReference type="CDD" id="cd18139">
    <property type="entry name" value="HLD_clamp_RarA"/>
    <property type="match status" value="1"/>
</dbReference>
<evidence type="ECO:0000256" key="3">
    <source>
        <dbReference type="ARBA" id="ARBA00022741"/>
    </source>
</evidence>
<comment type="caution">
    <text evidence="8">The sequence shown here is derived from an EMBL/GenBank/DDBJ whole genome shotgun (WGS) entry which is preliminary data.</text>
</comment>
<dbReference type="SMART" id="SM00382">
    <property type="entry name" value="AAA"/>
    <property type="match status" value="1"/>
</dbReference>